<dbReference type="Pfam" id="PF10079">
    <property type="entry name" value="Rossmann-like_BshC"/>
    <property type="match status" value="1"/>
</dbReference>
<accession>A0A2T7BHF1</accession>
<feature type="domain" description="Bacillithiol biosynthesis BshC C-terminal coiled-coil" evidence="4">
    <location>
        <begin position="375"/>
        <end position="529"/>
    </location>
</feature>
<comment type="similarity">
    <text evidence="2">Belongs to the BshC family.</text>
</comment>
<dbReference type="AlphaFoldDB" id="A0A2T7BHF1"/>
<keyword evidence="6" id="KW-1185">Reference proteome</keyword>
<organism evidence="5 6">
    <name type="scientific">Chitinophaga parva</name>
    <dbReference type="NCBI Taxonomy" id="2169414"/>
    <lineage>
        <taxon>Bacteria</taxon>
        <taxon>Pseudomonadati</taxon>
        <taxon>Bacteroidota</taxon>
        <taxon>Chitinophagia</taxon>
        <taxon>Chitinophagales</taxon>
        <taxon>Chitinophagaceae</taxon>
        <taxon>Chitinophaga</taxon>
    </lineage>
</organism>
<evidence type="ECO:0000259" key="4">
    <source>
        <dbReference type="Pfam" id="PF24850"/>
    </source>
</evidence>
<evidence type="ECO:0000313" key="5">
    <source>
        <dbReference type="EMBL" id="PUZ25709.1"/>
    </source>
</evidence>
<dbReference type="Pfam" id="PF24850">
    <property type="entry name" value="CC_BshC"/>
    <property type="match status" value="1"/>
</dbReference>
<sequence>MSYFVRHLPYQQTGYFSQLVLDFLAAHPQVSPFYAYAPLQADFEKVIAARKQVPVDRPVLVQALQQQYEGLTLHDAVQANIAHLQSPGTFTVCTAHQPNLFTGYLYFAYKILQAVKLAQDLKQQYPQYNFVPVYYMGSEDADLDELGSIYLDGKTLTWNTQQHGAVGRMHTEGLEPMLEQIANSIGFLPHGETLLALLANAYRPGANIQEATLYLVNELFGRYGLVVLVPDSPALKRLYIPVMKEELLQQTSYKLVTKTMEQLGQHYKVQANPREINLFYLLDDKRERIVKEGNRWSVLNTEFDFTEAELLAELEAHPERFSPNVILRGMFQETILPNLAFIGGGGEIAYWLELKSLFEHYKVPYPLLLLRNSFLWVDNNARKRLEKLELQSTDLFQDTLELVDAYVEKHTNAGLVLKTEYDAIEKLFDELAEKARAIDVTLVASVAAEFKKAGKSIGKLEHKFLKAEKKKFAWQTESIQTLKSKLFPAGSLQERKENLIPYYAQYGPAFFDVLLEHIIPITDQFIIIEEEA</sequence>
<comment type="caution">
    <text evidence="5">The sequence shown here is derived from an EMBL/GenBank/DDBJ whole genome shotgun (WGS) entry which is preliminary data.</text>
</comment>
<keyword evidence="1 2" id="KW-0436">Ligase</keyword>
<dbReference type="RefSeq" id="WP_108687548.1">
    <property type="nucleotide sequence ID" value="NZ_QCYK01000002.1"/>
</dbReference>
<dbReference type="InterPro" id="IPR055399">
    <property type="entry name" value="CC_BshC"/>
</dbReference>
<proteinExistence type="inferred from homology"/>
<protein>
    <recommendedName>
        <fullName evidence="2">Putative cysteine ligase BshC</fullName>
        <ecNumber evidence="2">6.-.-.-</ecNumber>
    </recommendedName>
</protein>
<dbReference type="NCBIfam" id="TIGR03998">
    <property type="entry name" value="thiol_BshC"/>
    <property type="match status" value="1"/>
</dbReference>
<dbReference type="InterPro" id="IPR055398">
    <property type="entry name" value="Rossmann-like_BshC"/>
</dbReference>
<dbReference type="GO" id="GO:0016874">
    <property type="term" value="F:ligase activity"/>
    <property type="evidence" value="ECO:0007669"/>
    <property type="project" value="UniProtKB-UniRule"/>
</dbReference>
<evidence type="ECO:0000313" key="6">
    <source>
        <dbReference type="Proteomes" id="UP000244450"/>
    </source>
</evidence>
<reference evidence="5 6" key="1">
    <citation type="submission" date="2018-04" db="EMBL/GenBank/DDBJ databases">
        <title>Chitinophaga fuyangensis sp. nov., isolated from soil in a chemical factory.</title>
        <authorList>
            <person name="Chen K."/>
        </authorList>
    </citation>
    <scope>NUCLEOTIDE SEQUENCE [LARGE SCALE GENOMIC DNA]</scope>
    <source>
        <strain evidence="5 6">LY-1</strain>
    </source>
</reference>
<gene>
    <name evidence="2 5" type="primary">bshC</name>
    <name evidence="5" type="ORF">DCC81_15695</name>
</gene>
<dbReference type="InterPro" id="IPR011199">
    <property type="entry name" value="Bacillithiol_biosynth_BshC"/>
</dbReference>
<dbReference type="EMBL" id="QCYK01000002">
    <property type="protein sequence ID" value="PUZ25709.1"/>
    <property type="molecule type" value="Genomic_DNA"/>
</dbReference>
<dbReference type="Proteomes" id="UP000244450">
    <property type="component" value="Unassembled WGS sequence"/>
</dbReference>
<dbReference type="PIRSF" id="PIRSF012535">
    <property type="entry name" value="UCP012535"/>
    <property type="match status" value="1"/>
</dbReference>
<dbReference type="HAMAP" id="MF_01867">
    <property type="entry name" value="BshC"/>
    <property type="match status" value="1"/>
</dbReference>
<evidence type="ECO:0000256" key="2">
    <source>
        <dbReference type="HAMAP-Rule" id="MF_01867"/>
    </source>
</evidence>
<name>A0A2T7BHF1_9BACT</name>
<dbReference type="OrthoDB" id="9765151at2"/>
<feature type="domain" description="Bacillithiol biosynthesis BshC N-terminal Rossmann-like" evidence="3">
    <location>
        <begin position="6"/>
        <end position="372"/>
    </location>
</feature>
<evidence type="ECO:0000259" key="3">
    <source>
        <dbReference type="Pfam" id="PF10079"/>
    </source>
</evidence>
<evidence type="ECO:0000256" key="1">
    <source>
        <dbReference type="ARBA" id="ARBA00022598"/>
    </source>
</evidence>
<dbReference type="EC" id="6.-.-.-" evidence="2"/>